<dbReference type="InterPro" id="IPR036188">
    <property type="entry name" value="FAD/NAD-bd_sf"/>
</dbReference>
<dbReference type="EMBL" id="FOQD01000013">
    <property type="protein sequence ID" value="SFI85842.1"/>
    <property type="molecule type" value="Genomic_DNA"/>
</dbReference>
<sequence>MAIGSEADVIVIGGGPAGATASTLIAQKGHRVTLFEREHFPRFHIGESLIPETYWVLERLKMLPKLRKSHFTEKYSVQFVNYNGKTSAPFDFWDNKPHECSQTWQVLRSEFDKMMLDNAAEQGVDVHEGIRVLDILFEGERAVGVRIKTEAGEEQEVRAKAIVDASGQSSMIINKFKLKISDPQLNKGAIWTYFKGAHRAEGRNGGATLVLQVAGKKGWFWYIPLHNDVTSIGVVADFEYLFKDRGSDFEKTFWEEVERCPGVKERIAGAEVVDKIRTTKDYTYRSKQIAGDGWVLVGDAFGFLDPLYSSGVLLALKSGTLAADAVSDGLEKGDTSAAQLGHWGPAFIEGMDRMRRLVCEYYDGLNFGQFIRKYPHHQGDVTDLLIGDLFEPERDNVLKSIDEFHKEALSV</sequence>
<dbReference type="GO" id="GO:0071949">
    <property type="term" value="F:FAD binding"/>
    <property type="evidence" value="ECO:0007669"/>
    <property type="project" value="InterPro"/>
</dbReference>
<evidence type="ECO:0000313" key="2">
    <source>
        <dbReference type="EMBL" id="SFI85842.1"/>
    </source>
</evidence>
<reference evidence="3" key="1">
    <citation type="submission" date="2016-10" db="EMBL/GenBank/DDBJ databases">
        <authorList>
            <person name="Varghese N."/>
            <person name="Submissions S."/>
        </authorList>
    </citation>
    <scope>NUCLEOTIDE SEQUENCE [LARGE SCALE GENOMIC DNA]</scope>
    <source>
        <strain evidence="3">DSM 26348</strain>
    </source>
</reference>
<dbReference type="STRING" id="1576369.SAMN05421753_1135"/>
<feature type="domain" description="FAD-binding" evidence="1">
    <location>
        <begin position="6"/>
        <end position="312"/>
    </location>
</feature>
<dbReference type="InterPro" id="IPR050816">
    <property type="entry name" value="Flavin-dep_Halogenase_NPB"/>
</dbReference>
<evidence type="ECO:0000259" key="1">
    <source>
        <dbReference type="Pfam" id="PF01494"/>
    </source>
</evidence>
<evidence type="ECO:0000313" key="3">
    <source>
        <dbReference type="Proteomes" id="UP000199518"/>
    </source>
</evidence>
<keyword evidence="3" id="KW-1185">Reference proteome</keyword>
<dbReference type="AlphaFoldDB" id="A0A1I3LMA2"/>
<dbReference type="PRINTS" id="PR00420">
    <property type="entry name" value="RNGMNOXGNASE"/>
</dbReference>
<dbReference type="Proteomes" id="UP000199518">
    <property type="component" value="Unassembled WGS sequence"/>
</dbReference>
<dbReference type="PANTHER" id="PTHR43747">
    <property type="entry name" value="FAD-BINDING PROTEIN"/>
    <property type="match status" value="1"/>
</dbReference>
<dbReference type="Pfam" id="PF01494">
    <property type="entry name" value="FAD_binding_3"/>
    <property type="match status" value="1"/>
</dbReference>
<protein>
    <submittedName>
        <fullName evidence="2">Dehydrogenase (Flavoprotein)</fullName>
    </submittedName>
</protein>
<dbReference type="OrthoDB" id="9806565at2"/>
<dbReference type="RefSeq" id="WP_092052102.1">
    <property type="nucleotide sequence ID" value="NZ_FOQD01000013.1"/>
</dbReference>
<dbReference type="SUPFAM" id="SSF51905">
    <property type="entry name" value="FAD/NAD(P)-binding domain"/>
    <property type="match status" value="1"/>
</dbReference>
<dbReference type="Gene3D" id="3.50.50.60">
    <property type="entry name" value="FAD/NAD(P)-binding domain"/>
    <property type="match status" value="1"/>
</dbReference>
<dbReference type="InterPro" id="IPR002938">
    <property type="entry name" value="FAD-bd"/>
</dbReference>
<accession>A0A1I3LMA2</accession>
<organism evidence="2 3">
    <name type="scientific">Planctomicrobium piriforme</name>
    <dbReference type="NCBI Taxonomy" id="1576369"/>
    <lineage>
        <taxon>Bacteria</taxon>
        <taxon>Pseudomonadati</taxon>
        <taxon>Planctomycetota</taxon>
        <taxon>Planctomycetia</taxon>
        <taxon>Planctomycetales</taxon>
        <taxon>Planctomycetaceae</taxon>
        <taxon>Planctomicrobium</taxon>
    </lineage>
</organism>
<dbReference type="PANTHER" id="PTHR43747:SF1">
    <property type="entry name" value="SLR1998 PROTEIN"/>
    <property type="match status" value="1"/>
</dbReference>
<proteinExistence type="predicted"/>
<gene>
    <name evidence="2" type="ORF">SAMN05421753_1135</name>
</gene>
<name>A0A1I3LMA2_9PLAN</name>